<reference evidence="1 2" key="2">
    <citation type="journal article" date="2003" name="DNA Res.">
        <title>Complete genome structure of Gloeobacter violaceus PCC 7421, a cyanobacterium that lacks thylakoids (supplement).</title>
        <authorList>
            <person name="Nakamura Y."/>
            <person name="Kaneko T."/>
            <person name="Sato S."/>
            <person name="Mimuro M."/>
            <person name="Miyashita H."/>
            <person name="Tsuchiya T."/>
            <person name="Sasamoto S."/>
            <person name="Watanabe A."/>
            <person name="Kawashima K."/>
            <person name="Kishida Y."/>
            <person name="Kiyokawa C."/>
            <person name="Kohara M."/>
            <person name="Matsumoto M."/>
            <person name="Matsuno A."/>
            <person name="Nakazaki N."/>
            <person name="Shimpo S."/>
            <person name="Takeuchi C."/>
            <person name="Yamada M."/>
            <person name="Tabata S."/>
        </authorList>
    </citation>
    <scope>NUCLEOTIDE SEQUENCE [LARGE SCALE GENOMIC DNA]</scope>
    <source>
        <strain evidence="2">ATCC 29082 / PCC 7421</strain>
    </source>
</reference>
<accession>Q7NDK4</accession>
<gene>
    <name evidence="1" type="ordered locus">gll4231</name>
</gene>
<organism evidence="1 2">
    <name type="scientific">Gloeobacter violaceus (strain ATCC 29082 / PCC 7421)</name>
    <dbReference type="NCBI Taxonomy" id="251221"/>
    <lineage>
        <taxon>Bacteria</taxon>
        <taxon>Bacillati</taxon>
        <taxon>Cyanobacteriota</taxon>
        <taxon>Cyanophyceae</taxon>
        <taxon>Gloeobacterales</taxon>
        <taxon>Gloeobacteraceae</taxon>
        <taxon>Gloeobacter</taxon>
    </lineage>
</organism>
<evidence type="ECO:0000313" key="1">
    <source>
        <dbReference type="EMBL" id="BAC92172.1"/>
    </source>
</evidence>
<dbReference type="PhylomeDB" id="Q7NDK4"/>
<dbReference type="Proteomes" id="UP000000557">
    <property type="component" value="Chromosome"/>
</dbReference>
<dbReference type="EMBL" id="BA000045">
    <property type="protein sequence ID" value="BAC92172.1"/>
    <property type="molecule type" value="Genomic_DNA"/>
</dbReference>
<dbReference type="eggNOG" id="COG3386">
    <property type="taxonomic scope" value="Bacteria"/>
</dbReference>
<proteinExistence type="predicted"/>
<protein>
    <submittedName>
        <fullName evidence="1">Gll4231 protein</fullName>
    </submittedName>
</protein>
<dbReference type="InParanoid" id="Q7NDK4"/>
<sequence>MYQGTQNRCFPTFPGRLSNRGLRWSPRRIPAVLAAVWGVLSWLSTGYAQELVEDVIVSDPTVRLFDPEFDQAGDRFTWIAQDGRVFIGYVDRATGNFVPPNGAAVLVGEGALTVPNEVGNGPEWVFEKEYGPQIVYTVATATSGRVLARARKEGEVWVSSVLPFGNNRFAPIGSLDRGDSVPRISYLQRTTQQATTDILTKWRNLDDSGSEGLVPGDDVQGLRWVEGRRALTYSAVVDGVRQAFLYDVDTKVREQLTFDNGPKESIFMWQAPEYAEEYLFFTLINESSLGVYRKVNGAWSKVYSVKPPSKGKFIQSPEFLKHNGKSYLFMVTSDNPLSTNKDLPSDIWLSGIDPAAPNFRQCSDPSEKVRKDPEVYVTDLGPFLYYAAKPEGGSFPLIYRCDTGLGPKQ</sequence>
<evidence type="ECO:0000313" key="2">
    <source>
        <dbReference type="Proteomes" id="UP000000557"/>
    </source>
</evidence>
<dbReference type="EnsemblBacteria" id="BAC92172">
    <property type="protein sequence ID" value="BAC92172"/>
    <property type="gene ID" value="BAC92172"/>
</dbReference>
<dbReference type="AlphaFoldDB" id="Q7NDK4"/>
<dbReference type="HOGENOM" id="CLU_677503_0_0_3"/>
<reference evidence="1 2" key="1">
    <citation type="journal article" date="2003" name="DNA Res.">
        <title>Complete genome structure of Gloeobacter violaceus PCC 7421, a cyanobacterium that lacks thylakoids.</title>
        <authorList>
            <person name="Nakamura Y."/>
            <person name="Kaneko T."/>
            <person name="Sato S."/>
            <person name="Mimuro M."/>
            <person name="Miyashita H."/>
            <person name="Tsuchiya T."/>
            <person name="Sasamoto S."/>
            <person name="Watanabe A."/>
            <person name="Kawashima K."/>
            <person name="Kishida Y."/>
            <person name="Kiyokawa C."/>
            <person name="Kohara M."/>
            <person name="Matsumoto M."/>
            <person name="Matsuno A."/>
            <person name="Nakazaki N."/>
            <person name="Shimpo S."/>
            <person name="Takeuchi C."/>
            <person name="Yamada M."/>
            <person name="Tabata S."/>
        </authorList>
    </citation>
    <scope>NUCLEOTIDE SEQUENCE [LARGE SCALE GENOMIC DNA]</scope>
    <source>
        <strain evidence="2">ATCC 29082 / PCC 7421</strain>
    </source>
</reference>
<name>Q7NDK4_GLOVI</name>
<dbReference type="SUPFAM" id="SSF82171">
    <property type="entry name" value="DPP6 N-terminal domain-like"/>
    <property type="match status" value="1"/>
</dbReference>
<dbReference type="OrthoDB" id="9989907at2"/>
<keyword evidence="2" id="KW-1185">Reference proteome</keyword>
<dbReference type="KEGG" id="gvi:gll4231"/>